<feature type="active site" description="Nucleophile" evidence="3">
    <location>
        <position position="112"/>
    </location>
</feature>
<dbReference type="PIRSF" id="PIRSF028757">
    <property type="entry name" value="LD-carboxypeptidase"/>
    <property type="match status" value="1"/>
</dbReference>
<dbReference type="InterPro" id="IPR040449">
    <property type="entry name" value="Peptidase_S66_N"/>
</dbReference>
<dbReference type="Pfam" id="PF02016">
    <property type="entry name" value="Peptidase_S66"/>
    <property type="match status" value="1"/>
</dbReference>
<dbReference type="InterPro" id="IPR027478">
    <property type="entry name" value="LdcA_N"/>
</dbReference>
<dbReference type="CDD" id="cd07062">
    <property type="entry name" value="Peptidase_S66_mccF_like"/>
    <property type="match status" value="1"/>
</dbReference>
<dbReference type="SUPFAM" id="SSF141986">
    <property type="entry name" value="LD-carboxypeptidase A C-terminal domain-like"/>
    <property type="match status" value="1"/>
</dbReference>
<protein>
    <submittedName>
        <fullName evidence="6">LD-carboxypeptidase</fullName>
    </submittedName>
</protein>
<comment type="caution">
    <text evidence="6">The sequence shown here is derived from an EMBL/GenBank/DDBJ whole genome shotgun (WGS) entry which is preliminary data.</text>
</comment>
<dbReference type="InterPro" id="IPR040921">
    <property type="entry name" value="Peptidase_S66C"/>
</dbReference>
<accession>A0AB72Z7B0</accession>
<feature type="domain" description="LD-carboxypeptidase C-terminal" evidence="5">
    <location>
        <begin position="198"/>
        <end position="312"/>
    </location>
</feature>
<organism evidence="6 7">
    <name type="scientific">Listeria innocua ATCC 33091</name>
    <dbReference type="NCBI Taxonomy" id="1002366"/>
    <lineage>
        <taxon>Bacteria</taxon>
        <taxon>Bacillati</taxon>
        <taxon>Bacillota</taxon>
        <taxon>Bacilli</taxon>
        <taxon>Bacillales</taxon>
        <taxon>Listeriaceae</taxon>
        <taxon>Listeria</taxon>
    </lineage>
</organism>
<dbReference type="InterPro" id="IPR027461">
    <property type="entry name" value="Carboxypeptidase_A_C_sf"/>
</dbReference>
<dbReference type="EMBL" id="AGCN01000033">
    <property type="protein sequence ID" value="EHN60795.1"/>
    <property type="molecule type" value="Genomic_DNA"/>
</dbReference>
<feature type="domain" description="LD-carboxypeptidase N-terminal" evidence="4">
    <location>
        <begin position="13"/>
        <end position="132"/>
    </location>
</feature>
<proteinExistence type="inferred from homology"/>
<keyword evidence="2" id="KW-0378">Hydrolase</keyword>
<dbReference type="AlphaFoldDB" id="A0AB72Z7B0"/>
<evidence type="ECO:0000313" key="6">
    <source>
        <dbReference type="EMBL" id="EHN60795.1"/>
    </source>
</evidence>
<reference evidence="6 7" key="1">
    <citation type="submission" date="2011-08" db="EMBL/GenBank/DDBJ databases">
        <authorList>
            <person name="Weinstock G."/>
            <person name="Sodergren E."/>
            <person name="Clifton S."/>
            <person name="Fulton L."/>
            <person name="Fulton B."/>
            <person name="Courtney L."/>
            <person name="Fronick C."/>
            <person name="Harrison M."/>
            <person name="Strong C."/>
            <person name="Farmer C."/>
            <person name="Delahaunty K."/>
            <person name="Markovic C."/>
            <person name="Hall O."/>
            <person name="Minx P."/>
            <person name="Tomlinson C."/>
            <person name="Mitreva M."/>
            <person name="Hou S."/>
            <person name="Chen J."/>
            <person name="Wollam A."/>
            <person name="Pepin K.H."/>
            <person name="Johnson M."/>
            <person name="Bhonagiri V."/>
            <person name="Zhang X."/>
            <person name="Suruliraj S."/>
            <person name="Warren W."/>
            <person name="Chinwalla A."/>
            <person name="Mardis E.R."/>
            <person name="Wilson R.K."/>
        </authorList>
    </citation>
    <scope>NUCLEOTIDE SEQUENCE [LARGE SCALE GENOMIC DNA]</scope>
    <source>
        <strain evidence="6 7">ATCC 33091</strain>
    </source>
</reference>
<dbReference type="Gene3D" id="3.50.30.60">
    <property type="entry name" value="LD-carboxypeptidase A C-terminal domain-like"/>
    <property type="match status" value="1"/>
</dbReference>
<comment type="similarity">
    <text evidence="1">Belongs to the peptidase S66 family.</text>
</comment>
<sequence length="325" mass="35800">MMIPAKLKQGDEIRIIAPSRSLGIMAENQVDFAVKRLNEMGFKVTFGEHVSEMDCMLSSSIRSRVADVHEAFNDANVKAILTVIGGFNSNQLLPYLDYDLIAENPKILCGFSDITALGTAIYTQTELVTYSGAHFSTFSMKKGLDYVLDSFSACLVDKEPFTLTESTSWSDDEWYLDQENRDFKPNEGLVVLQAGEAEGTIIGGNLCTLNLLQGTEYMPDLSGAILFLEDDFMTVPETFDRDLESLLNQPGADEIKGLVIGRFQTKTAMTKEKLAFIIETKTALQKIPVISGADFGHTQPLATFPIGGTARIDTNAVNKIEIIKH</sequence>
<dbReference type="GO" id="GO:0016787">
    <property type="term" value="F:hydrolase activity"/>
    <property type="evidence" value="ECO:0007669"/>
    <property type="project" value="UniProtKB-KW"/>
</dbReference>
<dbReference type="Gene3D" id="3.40.50.10740">
    <property type="entry name" value="Class I glutamine amidotransferase-like"/>
    <property type="match status" value="1"/>
</dbReference>
<evidence type="ECO:0000259" key="5">
    <source>
        <dbReference type="Pfam" id="PF17676"/>
    </source>
</evidence>
<name>A0AB72Z7B0_LISIO</name>
<keyword evidence="7" id="KW-1185">Reference proteome</keyword>
<dbReference type="SUPFAM" id="SSF52317">
    <property type="entry name" value="Class I glutamine amidotransferase-like"/>
    <property type="match status" value="1"/>
</dbReference>
<evidence type="ECO:0000256" key="1">
    <source>
        <dbReference type="ARBA" id="ARBA00010233"/>
    </source>
</evidence>
<evidence type="ECO:0000259" key="4">
    <source>
        <dbReference type="Pfam" id="PF02016"/>
    </source>
</evidence>
<dbReference type="Pfam" id="PF17676">
    <property type="entry name" value="Peptidase_S66C"/>
    <property type="match status" value="1"/>
</dbReference>
<evidence type="ECO:0000256" key="3">
    <source>
        <dbReference type="PIRSR" id="PIRSR028757-1"/>
    </source>
</evidence>
<evidence type="ECO:0000256" key="2">
    <source>
        <dbReference type="ARBA" id="ARBA00022801"/>
    </source>
</evidence>
<dbReference type="Proteomes" id="UP000003597">
    <property type="component" value="Unassembled WGS sequence"/>
</dbReference>
<feature type="active site" description="Charge relay system" evidence="3">
    <location>
        <position position="297"/>
    </location>
</feature>
<dbReference type="InterPro" id="IPR003507">
    <property type="entry name" value="S66_fam"/>
</dbReference>
<dbReference type="InterPro" id="IPR029062">
    <property type="entry name" value="Class_I_gatase-like"/>
</dbReference>
<gene>
    <name evidence="6" type="ORF">HMPREF0557_02309</name>
</gene>
<dbReference type="PANTHER" id="PTHR30237">
    <property type="entry name" value="MURAMOYLTETRAPEPTIDE CARBOXYPEPTIDASE"/>
    <property type="match status" value="1"/>
</dbReference>
<feature type="active site" description="Charge relay system" evidence="3">
    <location>
        <position position="229"/>
    </location>
</feature>
<dbReference type="PANTHER" id="PTHR30237:SF6">
    <property type="entry name" value="CARBOXYPEPTIDASE YOCD-RELATED"/>
    <property type="match status" value="1"/>
</dbReference>
<evidence type="ECO:0000313" key="7">
    <source>
        <dbReference type="Proteomes" id="UP000003597"/>
    </source>
</evidence>